<sequence length="600" mass="64797">MSGIARTYHFQALLLLVLKSLDSQALRVSRTDYHCIHWRIKFGTTSSGRPGPLDLTLFGRRHLRALSDFDNDYDDDDDNDDDINNNHNNHKDDDDDDVSPPPPAPPPLLLPHLIPPLHPRPIAPSPPTQPRLLQDADGEYGVSVALCSSESSANVDKNTNLRFFVTNASNWDTQDDPGPSSPGFQDTWEIELKDGVGSWRGMFPNGGVLAVEGDEDGVDFDVGVAEGDPIHQTLDALPLLGDTTSNQALIFSAPFLALPDNTDLNRRPTYPNYTLPAANMSQPPLPAGVSPPNMTLLITVTNPNNVELRTGCALLTREDSVGTIASETVWARGDALGWRMQWVVEGLTPSTNYTAYVVVDETKVSGPVYFATKSAAFTCPLVHSLPYCPSISYAVPLPPPSNGDTYTDAASTLPSTLTTPLLSYFANFTAVLTTHACGRDWYSPVVGCDDCERAYRAWLCAVSFVRCGEEPASGASLAEGASGPQKRQSQQQKPLTIPTPPRPALQSIPPSSTPRNPFLPVLQTGYTALLPCVEQCYAADRACPPFVGFRCPGVVEFGTTTVGAKASYGVGYLDGEDGEEGAGATRVAQDRWGNVWCNYV</sequence>
<feature type="signal peptide" evidence="2">
    <location>
        <begin position="1"/>
        <end position="25"/>
    </location>
</feature>
<dbReference type="PANTHER" id="PTHR39142:SF1">
    <property type="entry name" value="AEL197CP"/>
    <property type="match status" value="1"/>
</dbReference>
<gene>
    <name evidence="3" type="ORF">JR316_012148</name>
</gene>
<protein>
    <submittedName>
        <fullName evidence="3">Uncharacterized protein</fullName>
    </submittedName>
</protein>
<feature type="region of interest" description="Disordered" evidence="1">
    <location>
        <begin position="70"/>
        <end position="134"/>
    </location>
</feature>
<dbReference type="InterPro" id="IPR024338">
    <property type="entry name" value="MID1/Yam8"/>
</dbReference>
<name>A0A8H7XNN7_PSICU</name>
<dbReference type="AlphaFoldDB" id="A0A8H7XNN7"/>
<feature type="compositionally biased region" description="Acidic residues" evidence="1">
    <location>
        <begin position="70"/>
        <end position="83"/>
    </location>
</feature>
<feature type="compositionally biased region" description="Pro residues" evidence="1">
    <location>
        <begin position="99"/>
        <end position="129"/>
    </location>
</feature>
<feature type="compositionally biased region" description="Polar residues" evidence="1">
    <location>
        <begin position="485"/>
        <end position="494"/>
    </location>
</feature>
<accession>A0A8H7XNN7</accession>
<comment type="caution">
    <text evidence="3">The sequence shown here is derived from an EMBL/GenBank/DDBJ whole genome shotgun (WGS) entry which is preliminary data.</text>
</comment>
<dbReference type="GO" id="GO:0098703">
    <property type="term" value="P:calcium ion import across plasma membrane"/>
    <property type="evidence" value="ECO:0007669"/>
    <property type="project" value="InterPro"/>
</dbReference>
<evidence type="ECO:0000256" key="2">
    <source>
        <dbReference type="SAM" id="SignalP"/>
    </source>
</evidence>
<feature type="chain" id="PRO_5034024705" evidence="2">
    <location>
        <begin position="26"/>
        <end position="600"/>
    </location>
</feature>
<evidence type="ECO:0000313" key="3">
    <source>
        <dbReference type="EMBL" id="KAG5162764.1"/>
    </source>
</evidence>
<keyword evidence="2" id="KW-0732">Signal</keyword>
<dbReference type="Pfam" id="PF12929">
    <property type="entry name" value="Mid1"/>
    <property type="match status" value="1"/>
</dbReference>
<dbReference type="GO" id="GO:0005262">
    <property type="term" value="F:calcium channel activity"/>
    <property type="evidence" value="ECO:0007669"/>
    <property type="project" value="InterPro"/>
</dbReference>
<feature type="region of interest" description="Disordered" evidence="1">
    <location>
        <begin position="476"/>
        <end position="515"/>
    </location>
</feature>
<dbReference type="EMBL" id="JAFIQS010000017">
    <property type="protein sequence ID" value="KAG5162764.1"/>
    <property type="molecule type" value="Genomic_DNA"/>
</dbReference>
<dbReference type="PANTHER" id="PTHR39142">
    <property type="entry name" value="MID1P"/>
    <property type="match status" value="1"/>
</dbReference>
<organism evidence="3">
    <name type="scientific">Psilocybe cubensis</name>
    <name type="common">Psychedelic mushroom</name>
    <name type="synonym">Stropharia cubensis</name>
    <dbReference type="NCBI Taxonomy" id="181762"/>
    <lineage>
        <taxon>Eukaryota</taxon>
        <taxon>Fungi</taxon>
        <taxon>Dikarya</taxon>
        <taxon>Basidiomycota</taxon>
        <taxon>Agaricomycotina</taxon>
        <taxon>Agaricomycetes</taxon>
        <taxon>Agaricomycetidae</taxon>
        <taxon>Agaricales</taxon>
        <taxon>Agaricineae</taxon>
        <taxon>Strophariaceae</taxon>
        <taxon>Psilocybe</taxon>
    </lineage>
</organism>
<reference evidence="3" key="1">
    <citation type="submission" date="2021-02" db="EMBL/GenBank/DDBJ databases">
        <title>Psilocybe cubensis genome.</title>
        <authorList>
            <person name="Mckernan K.J."/>
            <person name="Crawford S."/>
            <person name="Trippe A."/>
            <person name="Kane L.T."/>
            <person name="Mclaughlin S."/>
        </authorList>
    </citation>
    <scope>NUCLEOTIDE SEQUENCE [LARGE SCALE GENOMIC DNA]</scope>
    <source>
        <strain evidence="3">MGC-MH-2018</strain>
    </source>
</reference>
<proteinExistence type="predicted"/>
<evidence type="ECO:0000256" key="1">
    <source>
        <dbReference type="SAM" id="MobiDB-lite"/>
    </source>
</evidence>